<accession>A0A147KIM1</accession>
<dbReference type="Pfam" id="PF05834">
    <property type="entry name" value="Lycopene_cycl"/>
    <property type="match status" value="1"/>
</dbReference>
<dbReference type="PATRIC" id="fig|665004.4.peg.1351"/>
<dbReference type="Gene3D" id="3.50.50.60">
    <property type="entry name" value="FAD/NAD(P)-binding domain"/>
    <property type="match status" value="1"/>
</dbReference>
<evidence type="ECO:0000313" key="1">
    <source>
        <dbReference type="EMBL" id="KUP97131.1"/>
    </source>
</evidence>
<dbReference type="InterPro" id="IPR036188">
    <property type="entry name" value="FAD/NAD-bd_sf"/>
</dbReference>
<protein>
    <submittedName>
        <fullName evidence="1">Lycopene cyclase</fullName>
    </submittedName>
</protein>
<dbReference type="Proteomes" id="UP000074382">
    <property type="component" value="Unassembled WGS sequence"/>
</dbReference>
<comment type="caution">
    <text evidence="1">The sequence shown here is derived from an EMBL/GenBank/DDBJ whole genome shotgun (WGS) entry which is preliminary data.</text>
</comment>
<proteinExistence type="predicted"/>
<dbReference type="STRING" id="665004.AC529_08430"/>
<dbReference type="EMBL" id="LGEM01000037">
    <property type="protein sequence ID" value="KUP97131.1"/>
    <property type="molecule type" value="Genomic_DNA"/>
</dbReference>
<evidence type="ECO:0000313" key="2">
    <source>
        <dbReference type="Proteomes" id="UP000074382"/>
    </source>
</evidence>
<organism evidence="1 2">
    <name type="scientific">Thermobifida cellulosilytica TB100</name>
    <dbReference type="NCBI Taxonomy" id="665004"/>
    <lineage>
        <taxon>Bacteria</taxon>
        <taxon>Bacillati</taxon>
        <taxon>Actinomycetota</taxon>
        <taxon>Actinomycetes</taxon>
        <taxon>Streptosporangiales</taxon>
        <taxon>Nocardiopsidaceae</taxon>
        <taxon>Thermobifida</taxon>
    </lineage>
</organism>
<dbReference type="AlphaFoldDB" id="A0A147KIM1"/>
<dbReference type="SUPFAM" id="SSF51905">
    <property type="entry name" value="FAD/NAD(P)-binding domain"/>
    <property type="match status" value="1"/>
</dbReference>
<gene>
    <name evidence="1" type="ORF">AC529_08430</name>
</gene>
<name>A0A147KIM1_THECS</name>
<reference evidence="2" key="1">
    <citation type="journal article" date="2017" name="Acta Aliment.">
        <title>Plant polysaccharide degrading enzyme system of Thermpbifida cellulosilytica TB100 revealed by de novo genome project data.</title>
        <authorList>
            <person name="Toth A."/>
            <person name="Baka E."/>
            <person name="Luzics S."/>
            <person name="Bata-Vidacs I."/>
            <person name="Nagy I."/>
            <person name="Balint B."/>
            <person name="Herceg R."/>
            <person name="Olasz F."/>
            <person name="Wilk T."/>
            <person name="Nagy T."/>
            <person name="Kriszt B."/>
            <person name="Nagy I."/>
            <person name="Kukolya J."/>
        </authorList>
    </citation>
    <scope>NUCLEOTIDE SEQUENCE [LARGE SCALE GENOMIC DNA]</scope>
    <source>
        <strain evidence="2">TB100</strain>
    </source>
</reference>
<sequence>MGGGWCGERGVVERADVVIVGAGAAGLSLAHRLDRALSGRSVAVVETPETALRPPERTWCFWEAAAGEWDAAVSHRWHALAAVGPDGTVWRSRIHPLVYKMVRSRDFEALVRGGLRRTRTLWGTVTEVVDGPDRAVVRLRGADGAESELAAGLVFDSRPPALPPADGVTLLQHFRGWFVRTDRPRFDSSAAVLMDLRVPQPERGVAFGYVLPFDARTALVEYTEFTREVLDDAGYDAALRDYTGRLRLGVFTRTGTEQGVIPMTSAQLPGRVGRRVFRIGTAGGATRPATGYTFSGVQRQTRQIAAALAAGRLPVRFPAHRRRHLFLDAVLLRGLDEGLVDGAEFFAALFRSTPLPRLLRFLDGETTPLEELAIGVRTPVAAMTAALWSQVRAGRRGRRGDTQS</sequence>
<keyword evidence="2" id="KW-1185">Reference proteome</keyword>